<evidence type="ECO:0000256" key="1">
    <source>
        <dbReference type="SAM" id="MobiDB-lite"/>
    </source>
</evidence>
<feature type="region of interest" description="Disordered" evidence="1">
    <location>
        <begin position="81"/>
        <end position="100"/>
    </location>
</feature>
<accession>A0A480AH02</accession>
<dbReference type="InterPro" id="IPR036388">
    <property type="entry name" value="WH-like_DNA-bd_sf"/>
</dbReference>
<dbReference type="AlphaFoldDB" id="A0A480AH02"/>
<sequence length="549" mass="58056">MKIDKTGRETLKSYFVKNAVPTASNFEELIGAALNQRDDGLAKPPGEPLSLQADGDDSSQKKLLNLYRNFNDAKPAFGLALSPRADPRNPATARAGLGVTDGDGNPRLFIDQTTGQVGVGTVTPGAQLHVNGALRLVGNLGITPDPDSRMANSGQLQIKGNAPQIDFIDTEHGDWSIHVNSGRMYFIREPWNHTDLVLDGKGNLGIGTPDPRAKLEIRDGALMVSAGNSADRGIVFPPDPGGGGGDSAWIRYYPRVGESTTLEIGTSNDGDDHIALMPGLGNVGIGTTAPAGKLHVQTGGAGTWDRFIVNTTQFWGDKGSEYVTIGAGGAAGIMFFNPHVVWYEAEKRASIRMGRSGGVGGGHWWDIGVRAGNDFSIIDGHNGRFGLGINEAGVVKVNVLQLGEKWRFSGVGDWGGNDEWLRMSTITNGGYSGGFAAGKFWSASNYQGSDARTKRDVQPLASALDAVRRLRGVRFHWNADADDSNPAVGLIAQEVEAVYPEAVSVGPEGLKGVNYAVLVAPLIEAVKQQQAQIEALAARLAAVTAQPAG</sequence>
<feature type="region of interest" description="Disordered" evidence="1">
    <location>
        <begin position="37"/>
        <end position="57"/>
    </location>
</feature>
<dbReference type="Proteomes" id="UP000301751">
    <property type="component" value="Unassembled WGS sequence"/>
</dbReference>
<dbReference type="InterPro" id="IPR030392">
    <property type="entry name" value="S74_ICA"/>
</dbReference>
<evidence type="ECO:0000259" key="2">
    <source>
        <dbReference type="PROSITE" id="PS51688"/>
    </source>
</evidence>
<dbReference type="OrthoDB" id="9793307at2"/>
<dbReference type="PROSITE" id="PS51688">
    <property type="entry name" value="ICA"/>
    <property type="match status" value="1"/>
</dbReference>
<evidence type="ECO:0000313" key="3">
    <source>
        <dbReference type="EMBL" id="GCL60934.1"/>
    </source>
</evidence>
<gene>
    <name evidence="3" type="ORF">AQPW35_00150</name>
</gene>
<protein>
    <recommendedName>
        <fullName evidence="2">Peptidase S74 domain-containing protein</fullName>
    </recommendedName>
</protein>
<organism evidence="3 4">
    <name type="scientific">Pseudaquabacterium pictum</name>
    <dbReference type="NCBI Taxonomy" id="2315236"/>
    <lineage>
        <taxon>Bacteria</taxon>
        <taxon>Pseudomonadati</taxon>
        <taxon>Pseudomonadota</taxon>
        <taxon>Betaproteobacteria</taxon>
        <taxon>Burkholderiales</taxon>
        <taxon>Sphaerotilaceae</taxon>
        <taxon>Pseudaquabacterium</taxon>
    </lineage>
</organism>
<keyword evidence="4" id="KW-1185">Reference proteome</keyword>
<dbReference type="EMBL" id="BJCL01000001">
    <property type="protein sequence ID" value="GCL60934.1"/>
    <property type="molecule type" value="Genomic_DNA"/>
</dbReference>
<dbReference type="Pfam" id="PF13884">
    <property type="entry name" value="Peptidase_S74"/>
    <property type="match status" value="1"/>
</dbReference>
<dbReference type="RefSeq" id="WP_137730728.1">
    <property type="nucleotide sequence ID" value="NZ_BJCL01000001.1"/>
</dbReference>
<proteinExistence type="predicted"/>
<dbReference type="Gene3D" id="1.10.10.10">
    <property type="entry name" value="Winged helix-like DNA-binding domain superfamily/Winged helix DNA-binding domain"/>
    <property type="match status" value="1"/>
</dbReference>
<reference evidence="4" key="1">
    <citation type="submission" date="2019-03" db="EMBL/GenBank/DDBJ databases">
        <title>Aquabacterium pictum sp.nov., the first bacteriochlorophyll a-containing freshwater bacterium in the genus Aquabacterium of the class Betaproteobacteria.</title>
        <authorList>
            <person name="Hirose S."/>
            <person name="Tank M."/>
            <person name="Hara E."/>
            <person name="Tamaki H."/>
            <person name="Takaichi S."/>
            <person name="Haruta S."/>
            <person name="Hanada S."/>
        </authorList>
    </citation>
    <scope>NUCLEOTIDE SEQUENCE [LARGE SCALE GENOMIC DNA]</scope>
    <source>
        <strain evidence="4">W35</strain>
    </source>
</reference>
<comment type="caution">
    <text evidence="3">The sequence shown here is derived from an EMBL/GenBank/DDBJ whole genome shotgun (WGS) entry which is preliminary data.</text>
</comment>
<evidence type="ECO:0000313" key="4">
    <source>
        <dbReference type="Proteomes" id="UP000301751"/>
    </source>
</evidence>
<feature type="domain" description="Peptidase S74" evidence="2">
    <location>
        <begin position="449"/>
        <end position="540"/>
    </location>
</feature>
<name>A0A480AH02_9BURK</name>